<feature type="region of interest" description="Disordered" evidence="1">
    <location>
        <begin position="146"/>
        <end position="186"/>
    </location>
</feature>
<protein>
    <submittedName>
        <fullName evidence="2">Uncharacterized protein</fullName>
    </submittedName>
</protein>
<dbReference type="Proteomes" id="UP000075714">
    <property type="component" value="Unassembled WGS sequence"/>
</dbReference>
<sequence length="186" mass="20722">MRVLGVAQAKDRERESQLASLMAEKARLASQAAGAAQTETLARQLQEQRQENEALHTRMRTMRKKLKVAFEEMVAHNKELRDKLAAAQAQQLRDMELVSELKEARQQVTAAAEQVQKLQADVQTAEARAAEVRELAHSLKAQLDAAETENTRLQLRPRPHRCTSSHAAQGLHPRQVAQNLQGPAGL</sequence>
<dbReference type="STRING" id="33097.A0A150GU81"/>
<name>A0A150GU81_GONPE</name>
<dbReference type="OrthoDB" id="550334at2759"/>
<evidence type="ECO:0000256" key="1">
    <source>
        <dbReference type="SAM" id="MobiDB-lite"/>
    </source>
</evidence>
<keyword evidence="3" id="KW-1185">Reference proteome</keyword>
<dbReference type="AlphaFoldDB" id="A0A150GU81"/>
<reference evidence="3" key="1">
    <citation type="journal article" date="2016" name="Nat. Commun.">
        <title>The Gonium pectorale genome demonstrates co-option of cell cycle regulation during the evolution of multicellularity.</title>
        <authorList>
            <person name="Hanschen E.R."/>
            <person name="Marriage T.N."/>
            <person name="Ferris P.J."/>
            <person name="Hamaji T."/>
            <person name="Toyoda A."/>
            <person name="Fujiyama A."/>
            <person name="Neme R."/>
            <person name="Noguchi H."/>
            <person name="Minakuchi Y."/>
            <person name="Suzuki M."/>
            <person name="Kawai-Toyooka H."/>
            <person name="Smith D.R."/>
            <person name="Sparks H."/>
            <person name="Anderson J."/>
            <person name="Bakaric R."/>
            <person name="Luria V."/>
            <person name="Karger A."/>
            <person name="Kirschner M.W."/>
            <person name="Durand P.M."/>
            <person name="Michod R.E."/>
            <person name="Nozaki H."/>
            <person name="Olson B.J."/>
        </authorList>
    </citation>
    <scope>NUCLEOTIDE SEQUENCE [LARGE SCALE GENOMIC DNA]</scope>
    <source>
        <strain evidence="3">NIES-2863</strain>
    </source>
</reference>
<dbReference type="EMBL" id="LSYV01000008">
    <property type="protein sequence ID" value="KXZ53248.1"/>
    <property type="molecule type" value="Genomic_DNA"/>
</dbReference>
<comment type="caution">
    <text evidence="2">The sequence shown here is derived from an EMBL/GenBank/DDBJ whole genome shotgun (WGS) entry which is preliminary data.</text>
</comment>
<organism evidence="2 3">
    <name type="scientific">Gonium pectorale</name>
    <name type="common">Green alga</name>
    <dbReference type="NCBI Taxonomy" id="33097"/>
    <lineage>
        <taxon>Eukaryota</taxon>
        <taxon>Viridiplantae</taxon>
        <taxon>Chlorophyta</taxon>
        <taxon>core chlorophytes</taxon>
        <taxon>Chlorophyceae</taxon>
        <taxon>CS clade</taxon>
        <taxon>Chlamydomonadales</taxon>
        <taxon>Volvocaceae</taxon>
        <taxon>Gonium</taxon>
    </lineage>
</organism>
<accession>A0A150GU81</accession>
<evidence type="ECO:0000313" key="3">
    <source>
        <dbReference type="Proteomes" id="UP000075714"/>
    </source>
</evidence>
<evidence type="ECO:0000313" key="2">
    <source>
        <dbReference type="EMBL" id="KXZ53248.1"/>
    </source>
</evidence>
<gene>
    <name evidence="2" type="ORF">GPECTOR_7g1142</name>
</gene>
<proteinExistence type="predicted"/>
<feature type="compositionally biased region" description="Polar residues" evidence="1">
    <location>
        <begin position="176"/>
        <end position="186"/>
    </location>
</feature>